<comment type="caution">
    <text evidence="1">The sequence shown here is derived from an EMBL/GenBank/DDBJ whole genome shotgun (WGS) entry which is preliminary data.</text>
</comment>
<sequence>MFWTQTHFPAAMRSLPPSVRAKAIEIANSLQGQYVSDQREVISTSIQEARSWSRRRFMESAGTQLS</sequence>
<dbReference type="EMBL" id="QLMC01000004">
    <property type="protein sequence ID" value="RAJ95990.1"/>
    <property type="molecule type" value="Genomic_DNA"/>
</dbReference>
<dbReference type="AlphaFoldDB" id="A0A327WU84"/>
<dbReference type="Proteomes" id="UP000248790">
    <property type="component" value="Unassembled WGS sequence"/>
</dbReference>
<reference evidence="1 2" key="1">
    <citation type="submission" date="2018-06" db="EMBL/GenBank/DDBJ databases">
        <title>Genomic Encyclopedia of Archaeal and Bacterial Type Strains, Phase II (KMG-II): from individual species to whole genera.</title>
        <authorList>
            <person name="Goeker M."/>
        </authorList>
    </citation>
    <scope>NUCLEOTIDE SEQUENCE [LARGE SCALE GENOMIC DNA]</scope>
    <source>
        <strain evidence="1 2">DSM 21851</strain>
    </source>
</reference>
<name>A0A327WU84_LARAB</name>
<proteinExistence type="predicted"/>
<dbReference type="OrthoDB" id="8858565at2"/>
<keyword evidence="2" id="KW-1185">Reference proteome</keyword>
<accession>A0A327WU84</accession>
<organism evidence="1 2">
    <name type="scientific">Larkinella arboricola</name>
    <dbReference type="NCBI Taxonomy" id="643671"/>
    <lineage>
        <taxon>Bacteria</taxon>
        <taxon>Pseudomonadati</taxon>
        <taxon>Bacteroidota</taxon>
        <taxon>Cytophagia</taxon>
        <taxon>Cytophagales</taxon>
        <taxon>Spirosomataceae</taxon>
        <taxon>Larkinella</taxon>
    </lineage>
</organism>
<gene>
    <name evidence="1" type="ORF">LX87_03740</name>
</gene>
<protein>
    <submittedName>
        <fullName evidence="1">Uncharacterized protein</fullName>
    </submittedName>
</protein>
<evidence type="ECO:0000313" key="2">
    <source>
        <dbReference type="Proteomes" id="UP000248790"/>
    </source>
</evidence>
<evidence type="ECO:0000313" key="1">
    <source>
        <dbReference type="EMBL" id="RAJ95990.1"/>
    </source>
</evidence>